<organism evidence="2">
    <name type="scientific">viral metagenome</name>
    <dbReference type="NCBI Taxonomy" id="1070528"/>
    <lineage>
        <taxon>unclassified sequences</taxon>
        <taxon>metagenomes</taxon>
        <taxon>organismal metagenomes</taxon>
    </lineage>
</organism>
<keyword evidence="1" id="KW-0472">Membrane</keyword>
<sequence>MNCHNQLSNYTTSNFLNSAEYMNVFIMLTVIGFFYLMLFNYFF</sequence>
<dbReference type="EMBL" id="MN739403">
    <property type="protein sequence ID" value="QHT02899.1"/>
    <property type="molecule type" value="Genomic_DNA"/>
</dbReference>
<dbReference type="AlphaFoldDB" id="A0A6C0CGT4"/>
<accession>A0A6C0CGT4</accession>
<reference evidence="2" key="1">
    <citation type="journal article" date="2020" name="Nature">
        <title>Giant virus diversity and host interactions through global metagenomics.</title>
        <authorList>
            <person name="Schulz F."/>
            <person name="Roux S."/>
            <person name="Paez-Espino D."/>
            <person name="Jungbluth S."/>
            <person name="Walsh D.A."/>
            <person name="Denef V.J."/>
            <person name="McMahon K.D."/>
            <person name="Konstantinidis K.T."/>
            <person name="Eloe-Fadrosh E.A."/>
            <person name="Kyrpides N.C."/>
            <person name="Woyke T."/>
        </authorList>
    </citation>
    <scope>NUCLEOTIDE SEQUENCE</scope>
    <source>
        <strain evidence="2">GVMAG-M-3300020727-4</strain>
    </source>
</reference>
<proteinExistence type="predicted"/>
<keyword evidence="1" id="KW-1133">Transmembrane helix</keyword>
<protein>
    <submittedName>
        <fullName evidence="2">Uncharacterized protein</fullName>
    </submittedName>
</protein>
<feature type="transmembrane region" description="Helical" evidence="1">
    <location>
        <begin position="21"/>
        <end position="42"/>
    </location>
</feature>
<name>A0A6C0CGT4_9ZZZZ</name>
<evidence type="ECO:0000313" key="2">
    <source>
        <dbReference type="EMBL" id="QHT02899.1"/>
    </source>
</evidence>
<keyword evidence="1" id="KW-0812">Transmembrane</keyword>
<evidence type="ECO:0000256" key="1">
    <source>
        <dbReference type="SAM" id="Phobius"/>
    </source>
</evidence>